<accession>A0AAD9J2N6</accession>
<feature type="region of interest" description="Disordered" evidence="1">
    <location>
        <begin position="232"/>
        <end position="252"/>
    </location>
</feature>
<comment type="caution">
    <text evidence="2">The sequence shown here is derived from an EMBL/GenBank/DDBJ whole genome shotgun (WGS) entry which is preliminary data.</text>
</comment>
<dbReference type="AlphaFoldDB" id="A0AAD9J2N6"/>
<name>A0AAD9J2N6_9ANNE</name>
<feature type="compositionally biased region" description="Polar residues" evidence="1">
    <location>
        <begin position="18"/>
        <end position="40"/>
    </location>
</feature>
<organism evidence="2 3">
    <name type="scientific">Paralvinella palmiformis</name>
    <dbReference type="NCBI Taxonomy" id="53620"/>
    <lineage>
        <taxon>Eukaryota</taxon>
        <taxon>Metazoa</taxon>
        <taxon>Spiralia</taxon>
        <taxon>Lophotrochozoa</taxon>
        <taxon>Annelida</taxon>
        <taxon>Polychaeta</taxon>
        <taxon>Sedentaria</taxon>
        <taxon>Canalipalpata</taxon>
        <taxon>Terebellida</taxon>
        <taxon>Terebelliformia</taxon>
        <taxon>Alvinellidae</taxon>
        <taxon>Paralvinella</taxon>
    </lineage>
</organism>
<gene>
    <name evidence="2" type="ORF">LSH36_696g01109</name>
</gene>
<dbReference type="PANTHER" id="PTHR34117:SF1">
    <property type="entry name" value="STYLE CELL-CYCLE INHIBITOR 1"/>
    <property type="match status" value="1"/>
</dbReference>
<feature type="region of interest" description="Disordered" evidence="1">
    <location>
        <begin position="1"/>
        <end position="68"/>
    </location>
</feature>
<evidence type="ECO:0000256" key="1">
    <source>
        <dbReference type="SAM" id="MobiDB-lite"/>
    </source>
</evidence>
<reference evidence="2" key="1">
    <citation type="journal article" date="2023" name="Mol. Biol. Evol.">
        <title>Third-Generation Sequencing Reveals the Adaptive Role of the Epigenome in Three Deep-Sea Polychaetes.</title>
        <authorList>
            <person name="Perez M."/>
            <person name="Aroh O."/>
            <person name="Sun Y."/>
            <person name="Lan Y."/>
            <person name="Juniper S.K."/>
            <person name="Young C.R."/>
            <person name="Angers B."/>
            <person name="Qian P.Y."/>
        </authorList>
    </citation>
    <scope>NUCLEOTIDE SEQUENCE</scope>
    <source>
        <strain evidence="2">P08H-3</strain>
    </source>
</reference>
<dbReference type="InterPro" id="IPR044688">
    <property type="entry name" value="SCI-1-like"/>
</dbReference>
<keyword evidence="3" id="KW-1185">Reference proteome</keyword>
<protein>
    <submittedName>
        <fullName evidence="2">Uncharacterized protein</fullName>
    </submittedName>
</protein>
<feature type="region of interest" description="Disordered" evidence="1">
    <location>
        <begin position="312"/>
        <end position="354"/>
    </location>
</feature>
<evidence type="ECO:0000313" key="3">
    <source>
        <dbReference type="Proteomes" id="UP001208570"/>
    </source>
</evidence>
<feature type="compositionally biased region" description="Acidic residues" evidence="1">
    <location>
        <begin position="1"/>
        <end position="11"/>
    </location>
</feature>
<sequence>MDEVSLTDSTDESYFPTPDTSTASGESTASFGDLGATSNIPHKEKWAAQKWSKMVKRKKKKTEEKKKKNKISKNDFYAKTAEFKVWLSEVKKVKFETINLKQQKEYFKKFVKKWNTRKLDLKYYRGVLWAVGTPDTQTSWAMPRNVDVTPGSVGEDMLEEKYSRTSASQVPSLGTFGKSTGAAILRELKSMENVQDGTSVDTKQDVMNKDGPKVLSLQKLFMPSQQNCADKKNKQSCEDSWPAPPSPYSTGVPTKGLAHDTISSHNKFVPKMSDVDDTQLPPYPHTSRMNLGDDSNKLIKVNIPNIHSSLQTTTKPAIASKPAIRKTRPMSCIDGALPKRAPTPPKRSSSSENIKAGSWLDADVGLPVSRDNRILQQHRYRPYMETDKLKPKPIETSEKAVDVSDPSNYTNHTRVHELRPVSALKNDQFVITDTKEEPVLMLDMKNGEKRLGSLKEMGSSQKRHLIEMESHQQSASCAVFKALSSKKDGVKSGQVTPVRINPSCPYGITPRSQQHDAMPLTVSTDEEILTPGKSSIPTSL</sequence>
<dbReference type="PANTHER" id="PTHR34117">
    <property type="entry name" value="STYLE CELL-CYCLE INHIBITOR 1"/>
    <property type="match status" value="1"/>
</dbReference>
<dbReference type="Proteomes" id="UP001208570">
    <property type="component" value="Unassembled WGS sequence"/>
</dbReference>
<evidence type="ECO:0000313" key="2">
    <source>
        <dbReference type="EMBL" id="KAK2145203.1"/>
    </source>
</evidence>
<dbReference type="EMBL" id="JAODUP010000696">
    <property type="protein sequence ID" value="KAK2145203.1"/>
    <property type="molecule type" value="Genomic_DNA"/>
</dbReference>
<proteinExistence type="predicted"/>